<dbReference type="GO" id="GO:0008800">
    <property type="term" value="F:beta-lactamase activity"/>
    <property type="evidence" value="ECO:0007669"/>
    <property type="project" value="UniProtKB-EC"/>
</dbReference>
<evidence type="ECO:0000313" key="3">
    <source>
        <dbReference type="Proteomes" id="UP000036513"/>
    </source>
</evidence>
<dbReference type="InterPro" id="IPR036866">
    <property type="entry name" value="RibonucZ/Hydroxyglut_hydro"/>
</dbReference>
<dbReference type="InterPro" id="IPR050855">
    <property type="entry name" value="NDM-1-like"/>
</dbReference>
<keyword evidence="3" id="KW-1185">Reference proteome</keyword>
<organism evidence="2 3">
    <name type="scientific">Mycolicibacterium chlorophenolicum</name>
    <dbReference type="NCBI Taxonomy" id="37916"/>
    <lineage>
        <taxon>Bacteria</taxon>
        <taxon>Bacillati</taxon>
        <taxon>Actinomycetota</taxon>
        <taxon>Actinomycetes</taxon>
        <taxon>Mycobacteriales</taxon>
        <taxon>Mycobacteriaceae</taxon>
        <taxon>Mycolicibacterium</taxon>
    </lineage>
</organism>
<sequence length="327" mass="36719">MTSNTGGFEVPVIPEVAKGPAVPPSGYLVEEVAGGVYWITDGGYQCAFIVCEDGVIAIDAPPSLEDRVTRAIRDVTDKPITHVIYSHYHGDHIGAVDQFPDEALRIAQQETHTLLSEIADPGRRPPDITFKDTYRLDLGGQIIEMHYRGNNHAPGNSFIYLPQQKVLMLVDVIYPGWVPFTNIAQSKHIPGFMAYHDYALEFDFQTMITGHLTRLGTREDVLVQREYMKDIRDAALHALEITGEKRELARQEVGIEHIYWYFKTMYESSAAQAAKPVLDKWLGRLGGVETLAVNHTLTMYHSLRLDENAKPSVVFFPPTEGCTDHEH</sequence>
<dbReference type="SUPFAM" id="SSF56281">
    <property type="entry name" value="Metallo-hydrolase/oxidoreductase"/>
    <property type="match status" value="1"/>
</dbReference>
<dbReference type="PANTHER" id="PTHR42951:SF22">
    <property type="entry name" value="METALLO BETA-LACTAMASE SUPERFAMILY LIPOPROTEIN"/>
    <property type="match status" value="1"/>
</dbReference>
<name>A0A0J6WPK0_9MYCO</name>
<dbReference type="EC" id="3.5.2.6" evidence="2"/>
<dbReference type="PANTHER" id="PTHR42951">
    <property type="entry name" value="METALLO-BETA-LACTAMASE DOMAIN-CONTAINING"/>
    <property type="match status" value="1"/>
</dbReference>
<proteinExistence type="predicted"/>
<dbReference type="SMR" id="A0A0J6WPK0"/>
<dbReference type="InterPro" id="IPR001279">
    <property type="entry name" value="Metallo-B-lactamas"/>
</dbReference>
<feature type="domain" description="Metallo-beta-lactamase" evidence="1">
    <location>
        <begin position="43"/>
        <end position="211"/>
    </location>
</feature>
<evidence type="ECO:0000313" key="2">
    <source>
        <dbReference type="EMBL" id="KMO83622.1"/>
    </source>
</evidence>
<dbReference type="SMART" id="SM00849">
    <property type="entry name" value="Lactamase_B"/>
    <property type="match status" value="1"/>
</dbReference>
<accession>A0A0J6WPK0</accession>
<dbReference type="Proteomes" id="UP000036513">
    <property type="component" value="Unassembled WGS sequence"/>
</dbReference>
<comment type="caution">
    <text evidence="2">The sequence shown here is derived from an EMBL/GenBank/DDBJ whole genome shotgun (WGS) entry which is preliminary data.</text>
</comment>
<dbReference type="EMBL" id="JYNL01000003">
    <property type="protein sequence ID" value="KMO83622.1"/>
    <property type="molecule type" value="Genomic_DNA"/>
</dbReference>
<dbReference type="Gene3D" id="3.60.15.10">
    <property type="entry name" value="Ribonuclease Z/Hydroxyacylglutathione hydrolase-like"/>
    <property type="match status" value="1"/>
</dbReference>
<protein>
    <submittedName>
        <fullName evidence="2">Beta-lactamase 2</fullName>
        <ecNumber evidence="2">3.5.2.6</ecNumber>
    </submittedName>
</protein>
<dbReference type="PATRIC" id="fig|37916.4.peg.296"/>
<dbReference type="CDD" id="cd16276">
    <property type="entry name" value="metallo-hydrolase-like_MBL-fold"/>
    <property type="match status" value="1"/>
</dbReference>
<evidence type="ECO:0000259" key="1">
    <source>
        <dbReference type="SMART" id="SM00849"/>
    </source>
</evidence>
<dbReference type="Pfam" id="PF00753">
    <property type="entry name" value="Lactamase_B"/>
    <property type="match status" value="1"/>
</dbReference>
<dbReference type="RefSeq" id="WP_048468542.1">
    <property type="nucleotide sequence ID" value="NZ_JYNL01000003.1"/>
</dbReference>
<keyword evidence="2" id="KW-0378">Hydrolase</keyword>
<reference evidence="2 3" key="1">
    <citation type="journal article" date="2015" name="Genome Biol. Evol.">
        <title>Characterization of Three Mycobacterium spp. with Potential Use in Bioremediation by Genome Sequencing and Comparative Genomics.</title>
        <authorList>
            <person name="Das S."/>
            <person name="Pettersson B.M."/>
            <person name="Behra P.R."/>
            <person name="Ramesh M."/>
            <person name="Dasgupta S."/>
            <person name="Bhattacharya A."/>
            <person name="Kirsebom L.A."/>
        </authorList>
    </citation>
    <scope>NUCLEOTIDE SEQUENCE [LARGE SCALE GENOMIC DNA]</scope>
    <source>
        <strain evidence="2 3">DSM 43826</strain>
    </source>
</reference>
<gene>
    <name evidence="2" type="primary">blm</name>
    <name evidence="2" type="ORF">MCHLDSM_00274</name>
</gene>
<dbReference type="AlphaFoldDB" id="A0A0J6WPK0"/>